<dbReference type="AlphaFoldDB" id="A0A7W7RNH2"/>
<accession>A0A7W7RNH2</accession>
<evidence type="ECO:0000313" key="4">
    <source>
        <dbReference type="Proteomes" id="UP000523007"/>
    </source>
</evidence>
<feature type="region of interest" description="Disordered" evidence="1">
    <location>
        <begin position="395"/>
        <end position="416"/>
    </location>
</feature>
<dbReference type="EMBL" id="JACHJT010000002">
    <property type="protein sequence ID" value="MBB4935222.1"/>
    <property type="molecule type" value="Genomic_DNA"/>
</dbReference>
<dbReference type="Proteomes" id="UP000523007">
    <property type="component" value="Unassembled WGS sequence"/>
</dbReference>
<keyword evidence="2" id="KW-1133">Transmembrane helix</keyword>
<evidence type="ECO:0000313" key="3">
    <source>
        <dbReference type="EMBL" id="MBB4935222.1"/>
    </source>
</evidence>
<protein>
    <submittedName>
        <fullName evidence="3">Uncharacterized protein</fullName>
    </submittedName>
</protein>
<evidence type="ECO:0000256" key="2">
    <source>
        <dbReference type="SAM" id="Phobius"/>
    </source>
</evidence>
<keyword evidence="2" id="KW-0812">Transmembrane</keyword>
<reference evidence="3 4" key="1">
    <citation type="submission" date="2020-08" db="EMBL/GenBank/DDBJ databases">
        <title>Sequencing the genomes of 1000 actinobacteria strains.</title>
        <authorList>
            <person name="Klenk H.-P."/>
        </authorList>
    </citation>
    <scope>NUCLEOTIDE SEQUENCE [LARGE SCALE GENOMIC DNA]</scope>
    <source>
        <strain evidence="3 4">DSM 102030</strain>
    </source>
</reference>
<feature type="transmembrane region" description="Helical" evidence="2">
    <location>
        <begin position="268"/>
        <end position="290"/>
    </location>
</feature>
<feature type="compositionally biased region" description="Low complexity" evidence="1">
    <location>
        <begin position="19"/>
        <end position="37"/>
    </location>
</feature>
<keyword evidence="2" id="KW-0472">Membrane</keyword>
<name>A0A7W7RNH2_9ACTN</name>
<keyword evidence="4" id="KW-1185">Reference proteome</keyword>
<evidence type="ECO:0000256" key="1">
    <source>
        <dbReference type="SAM" id="MobiDB-lite"/>
    </source>
</evidence>
<sequence length="493" mass="53975">MPQRPEFPGDDPNGEHPAGDAAGAHGGSAASAWSGGDAPEEFPAPPGIGFIPLSCHDGCNCPQHEMTAGRGHFPPEGSPDTVNNYEMAQQFSGSINATRVIVNRGGELGALINAVMRNDSAVERGLRALRLRATGRPITEARRKLDSLDDAYASIPPDERTKTHPVLQGFVWTTIAAIAAIESWFLYRVGLESLQIREGHWSGYLGWLLGPILAFLLYALGRSLSEWSMRLRATRHLRDAPADADAPEPLRRRMGRAAADYVARRPGLVPIVFGLGGLIWIGYLFLMLAYYRAEGVLQVPPFAVMALLGTFAVGAVFLESLVHNPYAAAQRRARKVYDQALRECEARCDEVQEWLSRHRQAHSTLRSRRDELLGIARIEVVRAWQSANLPARFRHGMTSPRAPATAKPTDVLPEEPFSARLTPGEVERYFRVFENVDTPAPDLAGLWEVGRVLAEYSPDRHVTELDAIIRELRASTMPSGGDGAAASTEGAVR</sequence>
<feature type="transmembrane region" description="Helical" evidence="2">
    <location>
        <begin position="302"/>
        <end position="322"/>
    </location>
</feature>
<feature type="region of interest" description="Disordered" evidence="1">
    <location>
        <begin position="1"/>
        <end position="45"/>
    </location>
</feature>
<proteinExistence type="predicted"/>
<comment type="caution">
    <text evidence="3">The sequence shown here is derived from an EMBL/GenBank/DDBJ whole genome shotgun (WGS) entry which is preliminary data.</text>
</comment>
<feature type="transmembrane region" description="Helical" evidence="2">
    <location>
        <begin position="170"/>
        <end position="189"/>
    </location>
</feature>
<organism evidence="3 4">
    <name type="scientific">Lipingzhangella halophila</name>
    <dbReference type="NCBI Taxonomy" id="1783352"/>
    <lineage>
        <taxon>Bacteria</taxon>
        <taxon>Bacillati</taxon>
        <taxon>Actinomycetota</taxon>
        <taxon>Actinomycetes</taxon>
        <taxon>Streptosporangiales</taxon>
        <taxon>Nocardiopsidaceae</taxon>
        <taxon>Lipingzhangella</taxon>
    </lineage>
</organism>
<feature type="transmembrane region" description="Helical" evidence="2">
    <location>
        <begin position="201"/>
        <end position="220"/>
    </location>
</feature>
<dbReference type="RefSeq" id="WP_184584980.1">
    <property type="nucleotide sequence ID" value="NZ_JACHJT010000002.1"/>
</dbReference>
<gene>
    <name evidence="3" type="ORF">F4561_006116</name>
</gene>